<evidence type="ECO:0000313" key="4">
    <source>
        <dbReference type="EMBL" id="CUH59704.1"/>
    </source>
</evidence>
<dbReference type="PRINTS" id="PR00081">
    <property type="entry name" value="GDHRDH"/>
</dbReference>
<organism evidence="4 5">
    <name type="scientific">Thalassobacter stenotrophicus</name>
    <dbReference type="NCBI Taxonomy" id="266809"/>
    <lineage>
        <taxon>Bacteria</taxon>
        <taxon>Pseudomonadati</taxon>
        <taxon>Pseudomonadota</taxon>
        <taxon>Alphaproteobacteria</taxon>
        <taxon>Rhodobacterales</taxon>
        <taxon>Roseobacteraceae</taxon>
        <taxon>Thalassobacter</taxon>
    </lineage>
</organism>
<dbReference type="EC" id="1.1.1.100" evidence="4"/>
<keyword evidence="3" id="KW-0732">Signal</keyword>
<dbReference type="InterPro" id="IPR036291">
    <property type="entry name" value="NAD(P)-bd_dom_sf"/>
</dbReference>
<evidence type="ECO:0000256" key="3">
    <source>
        <dbReference type="SAM" id="SignalP"/>
    </source>
</evidence>
<dbReference type="SUPFAM" id="SSF51735">
    <property type="entry name" value="NAD(P)-binding Rossmann-fold domains"/>
    <property type="match status" value="1"/>
</dbReference>
<dbReference type="EMBL" id="CYRX01000011">
    <property type="protein sequence ID" value="CUH59704.1"/>
    <property type="molecule type" value="Genomic_DNA"/>
</dbReference>
<accession>A0A0P1FFS1</accession>
<evidence type="ECO:0000256" key="1">
    <source>
        <dbReference type="ARBA" id="ARBA00006484"/>
    </source>
</evidence>
<sequence>MIGNAALVTGAASPLGAAMALALADLGFDLALQDVASTVNLAEQVRANGRKAVAMEADMQDAAQLDALVSGAADELGGPLTCLINNTAPLSPDALMTLSRGEWDQSMDAALWAPLRLAQRFAQQAPKGMRAQNGEPFAQNLILNIIDQRVSDCAPDFMTHSIAAAGLKAFTKTAALDLAPDIRVNAIGLGPQRPGQYQFAAHASDQRFPGEGFANFSEVAAAVRYFSQAPAVTGQLMSVRVE</sequence>
<dbReference type="Pfam" id="PF13561">
    <property type="entry name" value="adh_short_C2"/>
    <property type="match status" value="1"/>
</dbReference>
<dbReference type="Gene3D" id="3.40.50.720">
    <property type="entry name" value="NAD(P)-binding Rossmann-like Domain"/>
    <property type="match status" value="1"/>
</dbReference>
<gene>
    <name evidence="4" type="primary">fabG_6</name>
    <name evidence="4" type="ORF">THS5294_00991</name>
</gene>
<dbReference type="RefSeq" id="WP_058122849.1">
    <property type="nucleotide sequence ID" value="NZ_CYRX01000011.1"/>
</dbReference>
<dbReference type="GO" id="GO:0004316">
    <property type="term" value="F:3-oxoacyl-[acyl-carrier-protein] reductase (NADPH) activity"/>
    <property type="evidence" value="ECO:0007669"/>
    <property type="project" value="UniProtKB-EC"/>
</dbReference>
<dbReference type="PANTHER" id="PTHR43639">
    <property type="entry name" value="OXIDOREDUCTASE, SHORT-CHAIN DEHYDROGENASE/REDUCTASE FAMILY (AFU_ORTHOLOGUE AFUA_5G02870)"/>
    <property type="match status" value="1"/>
</dbReference>
<protein>
    <submittedName>
        <fullName evidence="4">3-oxoacyl-[acyl-carrier-protein] reductase FabG</fullName>
        <ecNumber evidence="4">1.1.1.100</ecNumber>
    </submittedName>
</protein>
<dbReference type="AlphaFoldDB" id="A0A0P1FFS1"/>
<dbReference type="InterPro" id="IPR002347">
    <property type="entry name" value="SDR_fam"/>
</dbReference>
<feature type="chain" id="PRO_5006062560" evidence="3">
    <location>
        <begin position="25"/>
        <end position="242"/>
    </location>
</feature>
<feature type="signal peptide" evidence="3">
    <location>
        <begin position="1"/>
        <end position="24"/>
    </location>
</feature>
<reference evidence="4 5" key="1">
    <citation type="submission" date="2015-09" db="EMBL/GenBank/DDBJ databases">
        <authorList>
            <consortium name="Swine Surveillance"/>
        </authorList>
    </citation>
    <scope>NUCLEOTIDE SEQUENCE [LARGE SCALE GENOMIC DNA]</scope>
    <source>
        <strain evidence="4 5">CECT 5294</strain>
    </source>
</reference>
<name>A0A0P1FFS1_9RHOB</name>
<evidence type="ECO:0000256" key="2">
    <source>
        <dbReference type="ARBA" id="ARBA00023002"/>
    </source>
</evidence>
<dbReference type="Proteomes" id="UP000051298">
    <property type="component" value="Unassembled WGS sequence"/>
</dbReference>
<proteinExistence type="inferred from homology"/>
<comment type="similarity">
    <text evidence="1">Belongs to the short-chain dehydrogenases/reductases (SDR) family.</text>
</comment>
<keyword evidence="2 4" id="KW-0560">Oxidoreductase</keyword>
<dbReference type="PANTHER" id="PTHR43639:SF1">
    <property type="entry name" value="SHORT-CHAIN DEHYDROGENASE_REDUCTASE FAMILY PROTEIN"/>
    <property type="match status" value="1"/>
</dbReference>
<evidence type="ECO:0000313" key="5">
    <source>
        <dbReference type="Proteomes" id="UP000051298"/>
    </source>
</evidence>